<protein>
    <recommendedName>
        <fullName evidence="7 8">Small ribosomal subunit protein uS3</fullName>
    </recommendedName>
</protein>
<dbReference type="PROSITE" id="PS50823">
    <property type="entry name" value="KH_TYPE_2"/>
    <property type="match status" value="1"/>
</dbReference>
<dbReference type="InterPro" id="IPR009019">
    <property type="entry name" value="KH_sf_prok-type"/>
</dbReference>
<keyword evidence="5 8" id="KW-0687">Ribonucleoprotein</keyword>
<comment type="subunit">
    <text evidence="8">Part of the 30S ribosomal subunit. Forms a tight complex with proteins S10 and S14.</text>
</comment>
<proteinExistence type="inferred from homology"/>
<comment type="function">
    <text evidence="6 8">Binds the lower part of the 30S subunit head. Binds mRNA in the 70S ribosome, positioning it for translation.</text>
</comment>
<dbReference type="PANTHER" id="PTHR11760">
    <property type="entry name" value="30S/40S RIBOSOMAL PROTEIN S3"/>
    <property type="match status" value="1"/>
</dbReference>
<dbReference type="EMBL" id="PRLK01000006">
    <property type="protein sequence ID" value="RYC72548.1"/>
    <property type="molecule type" value="Genomic_DNA"/>
</dbReference>
<dbReference type="Pfam" id="PF07650">
    <property type="entry name" value="KH_2"/>
    <property type="match status" value="1"/>
</dbReference>
<name>A0ABY0FHY3_9BACT</name>
<dbReference type="InterPro" id="IPR001351">
    <property type="entry name" value="Ribosomal_uS3_C"/>
</dbReference>
<dbReference type="InterPro" id="IPR004087">
    <property type="entry name" value="KH_dom"/>
</dbReference>
<dbReference type="Gene3D" id="3.30.1140.32">
    <property type="entry name" value="Ribosomal protein S3, C-terminal domain"/>
    <property type="match status" value="1"/>
</dbReference>
<dbReference type="CDD" id="cd02412">
    <property type="entry name" value="KH-II_30S_S3"/>
    <property type="match status" value="1"/>
</dbReference>
<evidence type="ECO:0000256" key="4">
    <source>
        <dbReference type="ARBA" id="ARBA00022980"/>
    </source>
</evidence>
<reference evidence="11 12" key="1">
    <citation type="journal article" date="2018" name="bioRxiv">
        <title>Evidence of independent acquisition and adaption of ultra-small bacteria to human hosts across the highly diverse yet reduced genomes of the phylum Saccharibacteria.</title>
        <authorList>
            <person name="McLean J.S."/>
            <person name="Bor B."/>
            <person name="To T.T."/>
            <person name="Liu Q."/>
            <person name="Kearns K.A."/>
            <person name="Solden L.M."/>
            <person name="Wrighton K.C."/>
            <person name="He X."/>
            <person name="Shi W."/>
        </authorList>
    </citation>
    <scope>NUCLEOTIDE SEQUENCE [LARGE SCALE GENOMIC DNA]</scope>
    <source>
        <strain evidence="11 12">TM7_CMJM_G6_1_HOT_870</strain>
    </source>
</reference>
<dbReference type="Gene3D" id="3.30.300.20">
    <property type="match status" value="1"/>
</dbReference>
<dbReference type="Proteomes" id="UP001190925">
    <property type="component" value="Unassembled WGS sequence"/>
</dbReference>
<comment type="caution">
    <text evidence="11">The sequence shown here is derived from an EMBL/GenBank/DDBJ whole genome shotgun (WGS) entry which is preliminary data.</text>
</comment>
<dbReference type="PROSITE" id="PS50084">
    <property type="entry name" value="KH_TYPE_1"/>
    <property type="match status" value="1"/>
</dbReference>
<sequence>MGQKVNPISFRLQAHKKWDSRWFAPKKDFAKFLIEDDKIRNAIEKRFASRPTIDRVEIERTENLITIAIHTAKAGVVIGKGGAGVQELKAQLEKLVSLPVRINIEEVRRPELSAKLVAENIAHQLERRINFRRAVKMALQNVMQAGAKGVRIEVAGRLNGAEMSRREKFSEGSVPLHTIRADINYHGARAQTAAGVIGVKVWINKGERND</sequence>
<organism evidence="11 12">
    <name type="scientific">Candidatus Nanogingivalis gingivitcus</name>
    <dbReference type="NCBI Taxonomy" id="2171992"/>
    <lineage>
        <taxon>Bacteria</taxon>
        <taxon>Candidatus Saccharimonadota</taxon>
        <taxon>Candidatus Nanosyncoccalia</taxon>
        <taxon>Candidatus Nanogingivales</taxon>
        <taxon>Candidatus Nanogingivalaceae</taxon>
        <taxon>Candidatus Nanogingivalis</taxon>
    </lineage>
</organism>
<dbReference type="SUPFAM" id="SSF54821">
    <property type="entry name" value="Ribosomal protein S3 C-terminal domain"/>
    <property type="match status" value="1"/>
</dbReference>
<dbReference type="NCBIfam" id="TIGR01009">
    <property type="entry name" value="rpsC_bact"/>
    <property type="match status" value="1"/>
</dbReference>
<evidence type="ECO:0000256" key="3">
    <source>
        <dbReference type="ARBA" id="ARBA00022884"/>
    </source>
</evidence>
<evidence type="ECO:0000313" key="11">
    <source>
        <dbReference type="EMBL" id="RYC72548.1"/>
    </source>
</evidence>
<dbReference type="SMART" id="SM00322">
    <property type="entry name" value="KH"/>
    <property type="match status" value="1"/>
</dbReference>
<dbReference type="GO" id="GO:0005840">
    <property type="term" value="C:ribosome"/>
    <property type="evidence" value="ECO:0007669"/>
    <property type="project" value="UniProtKB-KW"/>
</dbReference>
<evidence type="ECO:0000256" key="7">
    <source>
        <dbReference type="ARBA" id="ARBA00035257"/>
    </source>
</evidence>
<dbReference type="InterPro" id="IPR036419">
    <property type="entry name" value="Ribosomal_S3_C_sf"/>
</dbReference>
<accession>A0ABY0FHY3</accession>
<dbReference type="InterPro" id="IPR004044">
    <property type="entry name" value="KH_dom_type_2"/>
</dbReference>
<dbReference type="PROSITE" id="PS00548">
    <property type="entry name" value="RIBOSOMAL_S3"/>
    <property type="match status" value="1"/>
</dbReference>
<evidence type="ECO:0000256" key="5">
    <source>
        <dbReference type="ARBA" id="ARBA00023274"/>
    </source>
</evidence>
<evidence type="ECO:0000313" key="12">
    <source>
        <dbReference type="Proteomes" id="UP001190925"/>
    </source>
</evidence>
<keyword evidence="4 8" id="KW-0689">Ribosomal protein</keyword>
<dbReference type="SUPFAM" id="SSF54814">
    <property type="entry name" value="Prokaryotic type KH domain (KH-domain type II)"/>
    <property type="match status" value="1"/>
</dbReference>
<dbReference type="HAMAP" id="MF_01309_B">
    <property type="entry name" value="Ribosomal_uS3_B"/>
    <property type="match status" value="1"/>
</dbReference>
<evidence type="ECO:0000256" key="1">
    <source>
        <dbReference type="ARBA" id="ARBA00010761"/>
    </source>
</evidence>
<dbReference type="InterPro" id="IPR015946">
    <property type="entry name" value="KH_dom-like_a/b"/>
</dbReference>
<reference evidence="11 12" key="2">
    <citation type="journal article" date="2020" name="Cell Rep.">
        <title>Acquisition and Adaptation of Ultra-small Parasitic Reduced Genome Bacteria to Mammalian Hosts.</title>
        <authorList>
            <person name="McLean J.S."/>
            <person name="Bor B."/>
            <person name="Kerns K.A."/>
            <person name="Liu Q."/>
            <person name="To T.T."/>
            <person name="Solden L."/>
            <person name="Hendrickson E.L."/>
            <person name="Wrighton K."/>
            <person name="Shi W."/>
            <person name="He X."/>
        </authorList>
    </citation>
    <scope>NUCLEOTIDE SEQUENCE [LARGE SCALE GENOMIC DNA]</scope>
    <source>
        <strain evidence="11 12">TM7_CMJM_G6_1_HOT_870</strain>
    </source>
</reference>
<keyword evidence="2 8" id="KW-0699">rRNA-binding</keyword>
<dbReference type="PANTHER" id="PTHR11760:SF19">
    <property type="entry name" value="SMALL RIBOSOMAL SUBUNIT PROTEIN US3C"/>
    <property type="match status" value="1"/>
</dbReference>
<dbReference type="InterPro" id="IPR005704">
    <property type="entry name" value="Ribosomal_uS3_bac-typ"/>
</dbReference>
<dbReference type="InterPro" id="IPR018280">
    <property type="entry name" value="Ribosomal_uS3_CS"/>
</dbReference>
<comment type="similarity">
    <text evidence="1 8 9">Belongs to the universal ribosomal protein uS3 family.</text>
</comment>
<keyword evidence="3 8" id="KW-0694">RNA-binding</keyword>
<dbReference type="Pfam" id="PF00189">
    <property type="entry name" value="Ribosomal_S3_C"/>
    <property type="match status" value="1"/>
</dbReference>
<dbReference type="RefSeq" id="WP_129718876.1">
    <property type="nucleotide sequence ID" value="NZ_PRLK01000006.1"/>
</dbReference>
<evidence type="ECO:0000256" key="8">
    <source>
        <dbReference type="HAMAP-Rule" id="MF_01309"/>
    </source>
</evidence>
<evidence type="ECO:0000256" key="2">
    <source>
        <dbReference type="ARBA" id="ARBA00022730"/>
    </source>
</evidence>
<evidence type="ECO:0000259" key="10">
    <source>
        <dbReference type="PROSITE" id="PS50823"/>
    </source>
</evidence>
<evidence type="ECO:0000256" key="9">
    <source>
        <dbReference type="RuleBase" id="RU003624"/>
    </source>
</evidence>
<dbReference type="InterPro" id="IPR057258">
    <property type="entry name" value="Ribosomal_uS3"/>
</dbReference>
<feature type="domain" description="KH type-2" evidence="10">
    <location>
        <begin position="39"/>
        <end position="108"/>
    </location>
</feature>
<evidence type="ECO:0000256" key="6">
    <source>
        <dbReference type="ARBA" id="ARBA00024998"/>
    </source>
</evidence>
<keyword evidence="12" id="KW-1185">Reference proteome</keyword>
<gene>
    <name evidence="8 11" type="primary">rpsC</name>
    <name evidence="11" type="ORF">G6CMJM_00475</name>
</gene>